<reference evidence="1" key="1">
    <citation type="submission" date="2020-10" db="EMBL/GenBank/DDBJ databases">
        <authorList>
            <person name="Gilroy R."/>
        </authorList>
    </citation>
    <scope>NUCLEOTIDE SEQUENCE</scope>
    <source>
        <strain evidence="1">ChiBcec16-1751</strain>
    </source>
</reference>
<proteinExistence type="predicted"/>
<gene>
    <name evidence="1" type="ORF">IAA83_07515</name>
</gene>
<dbReference type="Proteomes" id="UP000886741">
    <property type="component" value="Unassembled WGS sequence"/>
</dbReference>
<comment type="caution">
    <text evidence="1">The sequence shown here is derived from an EMBL/GenBank/DDBJ whole genome shotgun (WGS) entry which is preliminary data.</text>
</comment>
<organism evidence="1 2">
    <name type="scientific">Candidatus Avoscillospira avistercoris</name>
    <dbReference type="NCBI Taxonomy" id="2840707"/>
    <lineage>
        <taxon>Bacteria</taxon>
        <taxon>Bacillati</taxon>
        <taxon>Bacillota</taxon>
        <taxon>Clostridia</taxon>
        <taxon>Eubacteriales</taxon>
        <taxon>Oscillospiraceae</taxon>
        <taxon>Oscillospiraceae incertae sedis</taxon>
        <taxon>Candidatus Avoscillospira</taxon>
    </lineage>
</organism>
<dbReference type="EMBL" id="DVJJ01000113">
    <property type="protein sequence ID" value="HIS65200.1"/>
    <property type="molecule type" value="Genomic_DNA"/>
</dbReference>
<sequence>MGLFRKLKAVLRDDWCGTCQVPMDTTFQRIYTLPMTVGHYRAHKNPAYYLENLRRVSGELMPGVYVCELTAYRCPDCGRRVVRLCIYLPVRGNRKFEDTYEFTHGELDELLRQP</sequence>
<evidence type="ECO:0000313" key="2">
    <source>
        <dbReference type="Proteomes" id="UP000886741"/>
    </source>
</evidence>
<accession>A0A9D1JTA6</accession>
<evidence type="ECO:0000313" key="1">
    <source>
        <dbReference type="EMBL" id="HIS65200.1"/>
    </source>
</evidence>
<protein>
    <submittedName>
        <fullName evidence="1">Uncharacterized protein</fullName>
    </submittedName>
</protein>
<name>A0A9D1JTA6_9FIRM</name>
<reference evidence="1" key="2">
    <citation type="journal article" date="2021" name="PeerJ">
        <title>Extensive microbial diversity within the chicken gut microbiome revealed by metagenomics and culture.</title>
        <authorList>
            <person name="Gilroy R."/>
            <person name="Ravi A."/>
            <person name="Getino M."/>
            <person name="Pursley I."/>
            <person name="Horton D.L."/>
            <person name="Alikhan N.F."/>
            <person name="Baker D."/>
            <person name="Gharbi K."/>
            <person name="Hall N."/>
            <person name="Watson M."/>
            <person name="Adriaenssens E.M."/>
            <person name="Foster-Nyarko E."/>
            <person name="Jarju S."/>
            <person name="Secka A."/>
            <person name="Antonio M."/>
            <person name="Oren A."/>
            <person name="Chaudhuri R.R."/>
            <person name="La Ragione R."/>
            <person name="Hildebrand F."/>
            <person name="Pallen M.J."/>
        </authorList>
    </citation>
    <scope>NUCLEOTIDE SEQUENCE</scope>
    <source>
        <strain evidence="1">ChiBcec16-1751</strain>
    </source>
</reference>
<dbReference type="AlphaFoldDB" id="A0A9D1JTA6"/>